<sequence length="92" mass="11054">MCVNLHPVLTNGDVHLYAEIRRFWCSLDVCNIRDCYLVPQLRSTFRYSLGRFFITGRIWFYCIRSDMQRHYHPTGMLKSVRWAMHPQSICQP</sequence>
<reference evidence="1" key="1">
    <citation type="submission" date="2020-08" db="EMBL/GenBank/DDBJ databases">
        <title>Multicomponent nature underlies the extraordinary mechanical properties of spider dragline silk.</title>
        <authorList>
            <person name="Kono N."/>
            <person name="Nakamura H."/>
            <person name="Mori M."/>
            <person name="Yoshida Y."/>
            <person name="Ohtoshi R."/>
            <person name="Malay A.D."/>
            <person name="Moran D.A.P."/>
            <person name="Tomita M."/>
            <person name="Numata K."/>
            <person name="Arakawa K."/>
        </authorList>
    </citation>
    <scope>NUCLEOTIDE SEQUENCE</scope>
</reference>
<protein>
    <submittedName>
        <fullName evidence="1">Uncharacterized protein</fullName>
    </submittedName>
</protein>
<dbReference type="AlphaFoldDB" id="A0A8X6YBU6"/>
<keyword evidence="2" id="KW-1185">Reference proteome</keyword>
<proteinExistence type="predicted"/>
<accession>A0A8X6YBU6</accession>
<gene>
    <name evidence="1" type="ORF">TNIN_346361</name>
</gene>
<organism evidence="1 2">
    <name type="scientific">Trichonephila inaurata madagascariensis</name>
    <dbReference type="NCBI Taxonomy" id="2747483"/>
    <lineage>
        <taxon>Eukaryota</taxon>
        <taxon>Metazoa</taxon>
        <taxon>Ecdysozoa</taxon>
        <taxon>Arthropoda</taxon>
        <taxon>Chelicerata</taxon>
        <taxon>Arachnida</taxon>
        <taxon>Araneae</taxon>
        <taxon>Araneomorphae</taxon>
        <taxon>Entelegynae</taxon>
        <taxon>Araneoidea</taxon>
        <taxon>Nephilidae</taxon>
        <taxon>Trichonephila</taxon>
        <taxon>Trichonephila inaurata</taxon>
    </lineage>
</organism>
<comment type="caution">
    <text evidence="1">The sequence shown here is derived from an EMBL/GenBank/DDBJ whole genome shotgun (WGS) entry which is preliminary data.</text>
</comment>
<dbReference type="Proteomes" id="UP000886998">
    <property type="component" value="Unassembled WGS sequence"/>
</dbReference>
<dbReference type="EMBL" id="BMAV01016207">
    <property type="protein sequence ID" value="GFY66704.1"/>
    <property type="molecule type" value="Genomic_DNA"/>
</dbReference>
<evidence type="ECO:0000313" key="2">
    <source>
        <dbReference type="Proteomes" id="UP000886998"/>
    </source>
</evidence>
<evidence type="ECO:0000313" key="1">
    <source>
        <dbReference type="EMBL" id="GFY66704.1"/>
    </source>
</evidence>
<name>A0A8X6YBU6_9ARAC</name>